<comment type="pathway">
    <text evidence="1 7">tRNA modification; archaeosine-tRNA biosynthesis.</text>
</comment>
<organism evidence="9 10">
    <name type="scientific">Oxyplasma meridianum</name>
    <dbReference type="NCBI Taxonomy" id="3073602"/>
    <lineage>
        <taxon>Archaea</taxon>
        <taxon>Methanobacteriati</taxon>
        <taxon>Thermoplasmatota</taxon>
        <taxon>Thermoplasmata</taxon>
        <taxon>Thermoplasmatales</taxon>
        <taxon>Thermoplasmataceae</taxon>
        <taxon>Oxyplasma</taxon>
    </lineage>
</organism>
<dbReference type="Gene3D" id="3.10.450.90">
    <property type="entry name" value="ArcTGT, C2 domain"/>
    <property type="match status" value="1"/>
</dbReference>
<dbReference type="PANTHER" id="PTHR46499:SF1">
    <property type="entry name" value="QUEUINE TRNA-RIBOSYLTRANSFERASE"/>
    <property type="match status" value="1"/>
</dbReference>
<keyword evidence="3 7" id="KW-0808">Transferase</keyword>
<dbReference type="NCBIfam" id="TIGR00451">
    <property type="entry name" value="unchar_dom_2"/>
    <property type="match status" value="1"/>
</dbReference>
<keyword evidence="2 7" id="KW-0328">Glycosyltransferase</keyword>
<dbReference type="HAMAP" id="MF_01634">
    <property type="entry name" value="TgtA_arch"/>
    <property type="match status" value="1"/>
</dbReference>
<dbReference type="SUPFAM" id="SSF51713">
    <property type="entry name" value="tRNA-guanine transglycosylase"/>
    <property type="match status" value="1"/>
</dbReference>
<reference evidence="9 10" key="1">
    <citation type="submission" date="2023-09" db="EMBL/GenBank/DDBJ databases">
        <authorList>
            <person name="Golyshina O.V."/>
            <person name="Lunev E.A."/>
            <person name="Bargiela R."/>
            <person name="Gaines M.C."/>
            <person name="Daum B."/>
            <person name="Bale N.J."/>
            <person name="Koenen M."/>
            <person name="Sinninghe Damst J.S."/>
            <person name="Yakimov M."/>
            <person name="Golyshin P.N."/>
        </authorList>
    </citation>
    <scope>NUCLEOTIDE SEQUENCE [LARGE SCALE GENOMIC DNA]</scope>
    <source>
        <strain evidence="9 10">M1</strain>
    </source>
</reference>
<comment type="caution">
    <text evidence="7">Lacks conserved residue(s) required for the propagation of feature annotation.</text>
</comment>
<evidence type="ECO:0000256" key="3">
    <source>
        <dbReference type="ARBA" id="ARBA00022679"/>
    </source>
</evidence>
<dbReference type="GO" id="GO:0003723">
    <property type="term" value="F:RNA binding"/>
    <property type="evidence" value="ECO:0007669"/>
    <property type="project" value="InterPro"/>
</dbReference>
<keyword evidence="5 7" id="KW-0479">Metal-binding</keyword>
<evidence type="ECO:0000259" key="8">
    <source>
        <dbReference type="SMART" id="SM00359"/>
    </source>
</evidence>
<dbReference type="InterPro" id="IPR050076">
    <property type="entry name" value="ArchSynthase1/Queuine_TRR"/>
</dbReference>
<evidence type="ECO:0000256" key="2">
    <source>
        <dbReference type="ARBA" id="ARBA00022676"/>
    </source>
</evidence>
<accession>A0AAX4NH96</accession>
<sequence>MEIIHRDGLARIGRFTTLHGKVETPTILPVVNPNLLVIPPKEMKKFGAQAIITNSYIIRRSSTLKEKALKDGLHSLMDFDGPIMTDSGTFQSYVYGDVEYTNQEIVEFQRSIGSDITTILDIFSKPDDTYDQARNAVMETYRRVEEIPDYSGSMLAGPIQGSVYPDLRKQSAELMGGSRADYLPIGGVVPLLENYNYETLVDIIVSARINTNLGKPIHLFGGGHPMFLAMAVYLGVDLFDSASYVKYARDGRLLYPEGSRDITKIRDFPYWSPLFGKYSPSEVKRLEKDEKTVLLSRHNLAALFMELEEIKERIHEETLFNYIQEKSRAHPYLYRAFMRILDHRENIAYFQDISKKSPFFYYESTSLLDPSLSRLMKFSIGYIERNRRDTAIVPADSWRPGVPLKKEILALYESNPLNVMLEWCDMLIPMELEETYPVEQHLTSSHSDEKTFIENYNSIAFLVKPHLVRYLKDMVVDPENKAARNFDLEKIRTVADFQFGIGSGLALFPEDSTIIKSRSTGRIRNILYNGKITGTMRTMDGFFTLTTYGGEMLRSATLYPGNRVVVGRDSAEYNIKGFNVFFKFILEADENIVAGNDVLVVDQDDRLLAVGKATVSGKELLSYKEGVAVKVHHAISAHLDSS</sequence>
<dbReference type="Proteomes" id="UP001451606">
    <property type="component" value="Chromosome"/>
</dbReference>
<evidence type="ECO:0000313" key="9">
    <source>
        <dbReference type="EMBL" id="WYY00789.1"/>
    </source>
</evidence>
<comment type="function">
    <text evidence="7">Exchanges the guanine residue with 7-cyano-7-deazaguanine (preQ0) at position 15 in the dihydrouridine loop (D-loop) of archaeal tRNAs.</text>
</comment>
<keyword evidence="10" id="KW-1185">Reference proteome</keyword>
<dbReference type="AlphaFoldDB" id="A0AAX4NH96"/>
<keyword evidence="4 7" id="KW-0819">tRNA processing</keyword>
<evidence type="ECO:0000256" key="7">
    <source>
        <dbReference type="HAMAP-Rule" id="MF_01634"/>
    </source>
</evidence>
<evidence type="ECO:0000313" key="10">
    <source>
        <dbReference type="Proteomes" id="UP001451606"/>
    </source>
</evidence>
<dbReference type="InterPro" id="IPR029402">
    <property type="entry name" value="TGT_C2"/>
</dbReference>
<dbReference type="GO" id="GO:0002099">
    <property type="term" value="P:tRNA wobble guanine modification"/>
    <property type="evidence" value="ECO:0007669"/>
    <property type="project" value="TreeGrafter"/>
</dbReference>
<dbReference type="NCBIfam" id="TIGR00432">
    <property type="entry name" value="arcsn_tRNA_tgt"/>
    <property type="match status" value="1"/>
</dbReference>
<dbReference type="CDD" id="cd21149">
    <property type="entry name" value="PUA_archaeosine_TGT"/>
    <property type="match status" value="1"/>
</dbReference>
<name>A0AAX4NH96_9ARCH</name>
<feature type="active site" description="Nucleophile" evidence="7">
    <location>
        <position position="86"/>
    </location>
</feature>
<gene>
    <name evidence="7 9" type="primary">tgtA</name>
    <name evidence="9" type="ORF">OXIME_001373</name>
</gene>
<dbReference type="InterPro" id="IPR004521">
    <property type="entry name" value="Uncharacterised_CHP00451"/>
</dbReference>
<dbReference type="GO" id="GO:0005737">
    <property type="term" value="C:cytoplasm"/>
    <property type="evidence" value="ECO:0007669"/>
    <property type="project" value="TreeGrafter"/>
</dbReference>
<dbReference type="RefSeq" id="WP_393971118.1">
    <property type="nucleotide sequence ID" value="NZ_CP133772.1"/>
</dbReference>
<dbReference type="InterPro" id="IPR004804">
    <property type="entry name" value="TgtA"/>
</dbReference>
<evidence type="ECO:0000256" key="6">
    <source>
        <dbReference type="ARBA" id="ARBA00022833"/>
    </source>
</evidence>
<dbReference type="NCBIfam" id="TIGR00449">
    <property type="entry name" value="tgt_general"/>
    <property type="match status" value="1"/>
</dbReference>
<feature type="domain" description="PUA" evidence="8">
    <location>
        <begin position="562"/>
        <end position="636"/>
    </location>
</feature>
<dbReference type="Pfam" id="PF01472">
    <property type="entry name" value="PUA"/>
    <property type="match status" value="1"/>
</dbReference>
<dbReference type="InterPro" id="IPR002478">
    <property type="entry name" value="PUA"/>
</dbReference>
<dbReference type="Pfam" id="PF01702">
    <property type="entry name" value="TGT"/>
    <property type="match status" value="1"/>
</dbReference>
<evidence type="ECO:0000256" key="1">
    <source>
        <dbReference type="ARBA" id="ARBA00005030"/>
    </source>
</evidence>
<dbReference type="SMART" id="SM00359">
    <property type="entry name" value="PUA"/>
    <property type="match status" value="1"/>
</dbReference>
<dbReference type="Pfam" id="PF14810">
    <property type="entry name" value="TGT_C2"/>
    <property type="match status" value="1"/>
</dbReference>
<dbReference type="SUPFAM" id="SSF88802">
    <property type="entry name" value="Pre-PUA domain"/>
    <property type="match status" value="1"/>
</dbReference>
<dbReference type="GO" id="GO:0016763">
    <property type="term" value="F:pentosyltransferase activity"/>
    <property type="evidence" value="ECO:0007669"/>
    <property type="project" value="UniProtKB-UniRule"/>
</dbReference>
<dbReference type="EC" id="2.4.2.48" evidence="7"/>
<dbReference type="KEGG" id="omr:OXIME_001373"/>
<dbReference type="InterPro" id="IPR038250">
    <property type="entry name" value="TGT_C2_sf"/>
</dbReference>
<dbReference type="SUPFAM" id="SSF88697">
    <property type="entry name" value="PUA domain-like"/>
    <property type="match status" value="1"/>
</dbReference>
<comment type="catalytic activity">
    <reaction evidence="7">
        <text>guanosine(15) in tRNA + 7-cyano-7-carbaguanine = 7-cyano-7-carbaguanosine(15) in tRNA + guanine</text>
        <dbReference type="Rhea" id="RHEA:43164"/>
        <dbReference type="Rhea" id="RHEA-COMP:10371"/>
        <dbReference type="Rhea" id="RHEA-COMP:10372"/>
        <dbReference type="ChEBI" id="CHEBI:16235"/>
        <dbReference type="ChEBI" id="CHEBI:45075"/>
        <dbReference type="ChEBI" id="CHEBI:74269"/>
        <dbReference type="ChEBI" id="CHEBI:82850"/>
        <dbReference type="EC" id="2.4.2.48"/>
    </reaction>
</comment>
<protein>
    <recommendedName>
        <fullName evidence="7">tRNA-guanine(15) transglycosylase</fullName>
        <ecNumber evidence="7">2.4.2.48</ecNumber>
    </recommendedName>
    <alternativeName>
        <fullName evidence="7">7-cyano-7-deazaguanine tRNA-ribosyltransferase</fullName>
    </alternativeName>
    <alternativeName>
        <fullName evidence="7">Archaeal tRNA-guanine transglycosylase</fullName>
    </alternativeName>
</protein>
<dbReference type="InterPro" id="IPR036974">
    <property type="entry name" value="PUA_sf"/>
</dbReference>
<dbReference type="PANTHER" id="PTHR46499">
    <property type="entry name" value="QUEUINE TRNA-RIBOSYLTRANSFERASE"/>
    <property type="match status" value="1"/>
</dbReference>
<dbReference type="InterPro" id="IPR015947">
    <property type="entry name" value="PUA-like_sf"/>
</dbReference>
<proteinExistence type="inferred from homology"/>
<dbReference type="EMBL" id="CP133772">
    <property type="protein sequence ID" value="WYY00789.1"/>
    <property type="molecule type" value="Genomic_DNA"/>
</dbReference>
<dbReference type="GO" id="GO:0008270">
    <property type="term" value="F:zinc ion binding"/>
    <property type="evidence" value="ECO:0007669"/>
    <property type="project" value="UniProtKB-UniRule"/>
</dbReference>
<keyword evidence="6 7" id="KW-0862">Zinc</keyword>
<feature type="binding site" evidence="7">
    <location>
        <position position="187"/>
    </location>
    <ligand>
        <name>substrate</name>
    </ligand>
</feature>
<dbReference type="InterPro" id="IPR036511">
    <property type="entry name" value="TGT-like_sf"/>
</dbReference>
<feature type="binding site" evidence="7">
    <location>
        <position position="121"/>
    </location>
    <ligand>
        <name>substrate</name>
    </ligand>
</feature>
<evidence type="ECO:0000256" key="5">
    <source>
        <dbReference type="ARBA" id="ARBA00022723"/>
    </source>
</evidence>
<comment type="similarity">
    <text evidence="7">Belongs to the archaeosine tRNA-ribosyltransferase family.</text>
</comment>
<evidence type="ECO:0000256" key="4">
    <source>
        <dbReference type="ARBA" id="ARBA00022694"/>
    </source>
</evidence>
<dbReference type="Gene3D" id="2.30.130.10">
    <property type="entry name" value="PUA domain"/>
    <property type="match status" value="1"/>
</dbReference>
<dbReference type="InterPro" id="IPR002616">
    <property type="entry name" value="tRNA_ribo_trans-like"/>
</dbReference>
<dbReference type="GeneID" id="95968110"/>
<dbReference type="PROSITE" id="PS50890">
    <property type="entry name" value="PUA"/>
    <property type="match status" value="1"/>
</dbReference>
<comment type="cofactor">
    <cofactor evidence="7">
        <name>Zn(2+)</name>
        <dbReference type="ChEBI" id="CHEBI:29105"/>
    </cofactor>
    <text evidence="7">Binds 1 zinc ion per subunit.</text>
</comment>
<dbReference type="Gene3D" id="3.20.20.105">
    <property type="entry name" value="Queuine tRNA-ribosyltransferase-like"/>
    <property type="match status" value="1"/>
</dbReference>